<dbReference type="Proteomes" id="UP000318431">
    <property type="component" value="Unassembled WGS sequence"/>
</dbReference>
<evidence type="ECO:0000256" key="1">
    <source>
        <dbReference type="SAM" id="SignalP"/>
    </source>
</evidence>
<evidence type="ECO:0000259" key="2">
    <source>
        <dbReference type="Pfam" id="PF07589"/>
    </source>
</evidence>
<feature type="chain" id="PRO_5021963139" evidence="1">
    <location>
        <begin position="23"/>
        <end position="312"/>
    </location>
</feature>
<proteinExistence type="predicted"/>
<dbReference type="EMBL" id="VLLB01000007">
    <property type="protein sequence ID" value="TWI62997.1"/>
    <property type="molecule type" value="Genomic_DNA"/>
</dbReference>
<dbReference type="NCBIfam" id="TIGR02595">
    <property type="entry name" value="PEP_CTERM"/>
    <property type="match status" value="1"/>
</dbReference>
<keyword evidence="1" id="KW-0732">Signal</keyword>
<gene>
    <name evidence="3" type="ORF">IP91_03837</name>
</gene>
<dbReference type="InterPro" id="IPR013424">
    <property type="entry name" value="Ice-binding_C"/>
</dbReference>
<dbReference type="InterPro" id="IPR048213">
    <property type="entry name" value="EDSA_1-like"/>
</dbReference>
<evidence type="ECO:0000313" key="4">
    <source>
        <dbReference type="Proteomes" id="UP000318431"/>
    </source>
</evidence>
<dbReference type="RefSeq" id="WP_145650705.1">
    <property type="nucleotide sequence ID" value="NZ_VLLB01000007.1"/>
</dbReference>
<name>A0A562R1S6_9BURK</name>
<accession>A0A562R1S6</accession>
<organism evidence="3 4">
    <name type="scientific">Pseudoduganella lurida</name>
    <dbReference type="NCBI Taxonomy" id="1036180"/>
    <lineage>
        <taxon>Bacteria</taxon>
        <taxon>Pseudomonadati</taxon>
        <taxon>Pseudomonadota</taxon>
        <taxon>Betaproteobacteria</taxon>
        <taxon>Burkholderiales</taxon>
        <taxon>Oxalobacteraceae</taxon>
        <taxon>Telluria group</taxon>
        <taxon>Pseudoduganella</taxon>
    </lineage>
</organism>
<dbReference type="Pfam" id="PF07589">
    <property type="entry name" value="PEP-CTERM"/>
    <property type="match status" value="1"/>
</dbReference>
<reference evidence="3 4" key="1">
    <citation type="journal article" date="2015" name="Stand. Genomic Sci.">
        <title>Genomic Encyclopedia of Bacterial and Archaeal Type Strains, Phase III: the genomes of soil and plant-associated and newly described type strains.</title>
        <authorList>
            <person name="Whitman W.B."/>
            <person name="Woyke T."/>
            <person name="Klenk H.P."/>
            <person name="Zhou Y."/>
            <person name="Lilburn T.G."/>
            <person name="Beck B.J."/>
            <person name="De Vos P."/>
            <person name="Vandamme P."/>
            <person name="Eisen J.A."/>
            <person name="Garrity G."/>
            <person name="Hugenholtz P."/>
            <person name="Kyrpides N.C."/>
        </authorList>
    </citation>
    <scope>NUCLEOTIDE SEQUENCE [LARGE SCALE GENOMIC DNA]</scope>
    <source>
        <strain evidence="3 4">CGMCC 1.10822</strain>
    </source>
</reference>
<comment type="caution">
    <text evidence="3">The sequence shown here is derived from an EMBL/GenBank/DDBJ whole genome shotgun (WGS) entry which is preliminary data.</text>
</comment>
<protein>
    <submittedName>
        <fullName evidence="3">Putative secreted protein with PEP-CTERM sorting signal</fullName>
    </submittedName>
</protein>
<dbReference type="NCBIfam" id="NF041538">
    <property type="entry name" value="PEP_EDSA_1"/>
    <property type="match status" value="1"/>
</dbReference>
<feature type="signal peptide" evidence="1">
    <location>
        <begin position="1"/>
        <end position="22"/>
    </location>
</feature>
<dbReference type="OrthoDB" id="8749799at2"/>
<sequence length="312" mass="31282">MKIKTLLAALALGAASAAPAFAGVAGMADLNISQLLAVDPITHQPSPFTSQIQIRTDSRTGTANSNFNGIVGTGTGAGSITDTRTDGTTASVDVAYRCAGSSCAGINAIYGGTAENNLGTHLHTNSGNFALGDMYNSGNILAGGASGLTRADSSIDNAGGGGANATILNGAGVVTTFAAGSTVDFQLALTYNAFVAAFVDPLLATGNQASSAISWSLTLRNTTTGTTVLAWTPDALNKGFTSTTGSENASFEESAQIFSNTFTLLAGNTYSLVINQAANSTVTLAAVPEPESLLLVGLGLLAMGVAVRRTRG</sequence>
<feature type="domain" description="Ice-binding protein C-terminal" evidence="2">
    <location>
        <begin position="286"/>
        <end position="309"/>
    </location>
</feature>
<keyword evidence="4" id="KW-1185">Reference proteome</keyword>
<evidence type="ECO:0000313" key="3">
    <source>
        <dbReference type="EMBL" id="TWI62997.1"/>
    </source>
</evidence>
<dbReference type="AlphaFoldDB" id="A0A562R1S6"/>